<feature type="transmembrane region" description="Helical" evidence="1">
    <location>
        <begin position="397"/>
        <end position="417"/>
    </location>
</feature>
<feature type="transmembrane region" description="Helical" evidence="1">
    <location>
        <begin position="89"/>
        <end position="112"/>
    </location>
</feature>
<keyword evidence="1" id="KW-1133">Transmembrane helix</keyword>
<dbReference type="Proteomes" id="UP001207654">
    <property type="component" value="Unassembled WGS sequence"/>
</dbReference>
<feature type="transmembrane region" description="Helical" evidence="1">
    <location>
        <begin position="298"/>
        <end position="320"/>
    </location>
</feature>
<evidence type="ECO:0000313" key="2">
    <source>
        <dbReference type="EMBL" id="MCY1074462.1"/>
    </source>
</evidence>
<accession>A0ABT3ZYH9</accession>
<organism evidence="2 3">
    <name type="scientific">Archangium lansingense</name>
    <dbReference type="NCBI Taxonomy" id="2995310"/>
    <lineage>
        <taxon>Bacteria</taxon>
        <taxon>Pseudomonadati</taxon>
        <taxon>Myxococcota</taxon>
        <taxon>Myxococcia</taxon>
        <taxon>Myxococcales</taxon>
        <taxon>Cystobacterineae</taxon>
        <taxon>Archangiaceae</taxon>
        <taxon>Archangium</taxon>
    </lineage>
</organism>
<keyword evidence="3" id="KW-1185">Reference proteome</keyword>
<keyword evidence="1" id="KW-0472">Membrane</keyword>
<evidence type="ECO:0008006" key="4">
    <source>
        <dbReference type="Google" id="ProtNLM"/>
    </source>
</evidence>
<evidence type="ECO:0000313" key="3">
    <source>
        <dbReference type="Proteomes" id="UP001207654"/>
    </source>
</evidence>
<keyword evidence="1" id="KW-0812">Transmembrane</keyword>
<feature type="transmembrane region" description="Helical" evidence="1">
    <location>
        <begin position="211"/>
        <end position="232"/>
    </location>
</feature>
<proteinExistence type="predicted"/>
<feature type="transmembrane region" description="Helical" evidence="1">
    <location>
        <begin position="121"/>
        <end position="138"/>
    </location>
</feature>
<gene>
    <name evidence="2" type="ORF">OV287_08175</name>
</gene>
<dbReference type="EMBL" id="JAPNKA010000001">
    <property type="protein sequence ID" value="MCY1074462.1"/>
    <property type="molecule type" value="Genomic_DNA"/>
</dbReference>
<feature type="transmembrane region" description="Helical" evidence="1">
    <location>
        <begin position="332"/>
        <end position="353"/>
    </location>
</feature>
<name>A0ABT3ZYH9_9BACT</name>
<protein>
    <recommendedName>
        <fullName evidence="4">Glycosyltransferase RgtA/B/C/D-like domain-containing protein</fullName>
    </recommendedName>
</protein>
<feature type="transmembrane region" description="Helical" evidence="1">
    <location>
        <begin position="359"/>
        <end position="376"/>
    </location>
</feature>
<feature type="transmembrane region" description="Helical" evidence="1">
    <location>
        <begin position="170"/>
        <end position="199"/>
    </location>
</feature>
<evidence type="ECO:0000256" key="1">
    <source>
        <dbReference type="SAM" id="Phobius"/>
    </source>
</evidence>
<sequence>MKTPPSSASLRRDLLWVFAGAALLYLSLLSREYIGDGFRWLEEMSAPELPRPGGNNHFLTPYVGWLAWRLATVTGFSSLLEHLTDRPAALAYFQGLNALFGAAGLAALFLLLRWSDVSRRGAWLGVAITGLSHAYLLHATDMTEPMASVPWMVLGAAVVRRAPESRGARWLGGALVGLGAAFYLSALGICVLMGATVGLRYLRRREWGRGVVAVTELGVAAVGCLGTIFFLGRLLVAAPRNLTGHAQSFAEIPTGSGLFGHFDPRHLVGAFFGFANAFAPLRDWLGAARLRESPPGVLAYNLALVGFFALLVLLVGLSLRRAAPALLRSDKVADLTGALLWTACIYVLASLWSATYEKLWIGGVLGTTLFLCILFEGGEQEQPARPSGEPERLWRHWLPLTPLALLLLMSLVAGGVWRRVTMNEDLRVATELSKRLQPSDVAICSGWDAPSSLLAHVVTPTFECWSIVNEMIAAGLREEVFTERLHKLLDEARAGQRRIFFFGLLDMDEVEWSRFNGNRLKLPYSVLDPYREHAIVVEKLRGKEGRELTLYQLCDAPAPGCPQTTPSAASGK</sequence>
<dbReference type="RefSeq" id="WP_267533426.1">
    <property type="nucleotide sequence ID" value="NZ_JAPNKA010000001.1"/>
</dbReference>
<comment type="caution">
    <text evidence="2">The sequence shown here is derived from an EMBL/GenBank/DDBJ whole genome shotgun (WGS) entry which is preliminary data.</text>
</comment>
<reference evidence="2 3" key="1">
    <citation type="submission" date="2022-11" db="EMBL/GenBank/DDBJ databases">
        <title>Minimal conservation of predation-associated metabolite biosynthetic gene clusters underscores biosynthetic potential of Myxococcota including descriptions for ten novel species: Archangium lansinium sp. nov., Myxococcus landrumus sp. nov., Nannocystis bai.</title>
        <authorList>
            <person name="Ahearne A."/>
            <person name="Stevens C."/>
            <person name="Phillips K."/>
        </authorList>
    </citation>
    <scope>NUCLEOTIDE SEQUENCE [LARGE SCALE GENOMIC DNA]</scope>
    <source>
        <strain evidence="2 3">MIWBW</strain>
    </source>
</reference>